<evidence type="ECO:0000313" key="12">
    <source>
        <dbReference type="EMBL" id="RDY07981.1"/>
    </source>
</evidence>
<name>A0A371HYY5_MUCPR</name>
<dbReference type="Pfam" id="PF00636">
    <property type="entry name" value="Ribonuclease_3"/>
    <property type="match status" value="1"/>
</dbReference>
<evidence type="ECO:0000256" key="5">
    <source>
        <dbReference type="ARBA" id="ARBA00022759"/>
    </source>
</evidence>
<dbReference type="Gene3D" id="3.30.160.20">
    <property type="match status" value="2"/>
</dbReference>
<dbReference type="InterPro" id="IPR036389">
    <property type="entry name" value="RNase_III_sf"/>
</dbReference>
<keyword evidence="8 9" id="KW-0694">RNA-binding</keyword>
<feature type="domain" description="RNase III" evidence="11">
    <location>
        <begin position="6"/>
        <end position="148"/>
    </location>
</feature>
<dbReference type="CDD" id="cd00593">
    <property type="entry name" value="RIBOc"/>
    <property type="match status" value="1"/>
</dbReference>
<keyword evidence="3" id="KW-0540">Nuclease</keyword>
<dbReference type="AlphaFoldDB" id="A0A371HYY5"/>
<dbReference type="EMBL" id="QJKJ01001364">
    <property type="protein sequence ID" value="RDY07981.1"/>
    <property type="molecule type" value="Genomic_DNA"/>
</dbReference>
<keyword evidence="6" id="KW-0378">Hydrolase</keyword>
<dbReference type="PANTHER" id="PTHR14950:SF49">
    <property type="entry name" value="RIBONUCLEASE 3-LIKE PROTEIN 2-RELATED"/>
    <property type="match status" value="1"/>
</dbReference>
<comment type="caution">
    <text evidence="12">The sequence shown here is derived from an EMBL/GenBank/DDBJ whole genome shotgun (WGS) entry which is preliminary data.</text>
</comment>
<dbReference type="PANTHER" id="PTHR14950">
    <property type="entry name" value="DICER-RELATED"/>
    <property type="match status" value="1"/>
</dbReference>
<proteinExistence type="predicted"/>
<protein>
    <submittedName>
        <fullName evidence="12">Ribonuclease 3-like protein 2</fullName>
    </submittedName>
</protein>
<dbReference type="SMART" id="SM00535">
    <property type="entry name" value="RIBOc"/>
    <property type="match status" value="1"/>
</dbReference>
<dbReference type="Gene3D" id="1.10.1520.10">
    <property type="entry name" value="Ribonuclease III domain"/>
    <property type="match status" value="1"/>
</dbReference>
<organism evidence="12 13">
    <name type="scientific">Mucuna pruriens</name>
    <name type="common">Velvet bean</name>
    <name type="synonym">Dolichos pruriens</name>
    <dbReference type="NCBI Taxonomy" id="157652"/>
    <lineage>
        <taxon>Eukaryota</taxon>
        <taxon>Viridiplantae</taxon>
        <taxon>Streptophyta</taxon>
        <taxon>Embryophyta</taxon>
        <taxon>Tracheophyta</taxon>
        <taxon>Spermatophyta</taxon>
        <taxon>Magnoliopsida</taxon>
        <taxon>eudicotyledons</taxon>
        <taxon>Gunneridae</taxon>
        <taxon>Pentapetalae</taxon>
        <taxon>rosids</taxon>
        <taxon>fabids</taxon>
        <taxon>Fabales</taxon>
        <taxon>Fabaceae</taxon>
        <taxon>Papilionoideae</taxon>
        <taxon>50 kb inversion clade</taxon>
        <taxon>NPAAA clade</taxon>
        <taxon>indigoferoid/millettioid clade</taxon>
        <taxon>Phaseoleae</taxon>
        <taxon>Mucuna</taxon>
    </lineage>
</organism>
<evidence type="ECO:0000256" key="8">
    <source>
        <dbReference type="ARBA" id="ARBA00022884"/>
    </source>
</evidence>
<dbReference type="GO" id="GO:0030422">
    <property type="term" value="P:siRNA processing"/>
    <property type="evidence" value="ECO:0007669"/>
    <property type="project" value="TreeGrafter"/>
</dbReference>
<evidence type="ECO:0000256" key="6">
    <source>
        <dbReference type="ARBA" id="ARBA00022801"/>
    </source>
</evidence>
<evidence type="ECO:0000256" key="2">
    <source>
        <dbReference type="ARBA" id="ARBA00001946"/>
    </source>
</evidence>
<dbReference type="GO" id="GO:0005737">
    <property type="term" value="C:cytoplasm"/>
    <property type="evidence" value="ECO:0007669"/>
    <property type="project" value="TreeGrafter"/>
</dbReference>
<gene>
    <name evidence="12" type="primary">RTL2</name>
    <name evidence="12" type="ORF">CR513_07836</name>
</gene>
<dbReference type="SUPFAM" id="SSF69065">
    <property type="entry name" value="RNase III domain-like"/>
    <property type="match status" value="1"/>
</dbReference>
<dbReference type="FunFam" id="1.10.1520.10:FF:000004">
    <property type="entry name" value="Endoribonuclease dicer-like 1"/>
    <property type="match status" value="1"/>
</dbReference>
<evidence type="ECO:0000256" key="3">
    <source>
        <dbReference type="ARBA" id="ARBA00022722"/>
    </source>
</evidence>
<keyword evidence="5" id="KW-0255">Endonuclease</keyword>
<dbReference type="OrthoDB" id="416741at2759"/>
<dbReference type="STRING" id="157652.A0A371HYY5"/>
<evidence type="ECO:0000313" key="13">
    <source>
        <dbReference type="Proteomes" id="UP000257109"/>
    </source>
</evidence>
<evidence type="ECO:0000259" key="10">
    <source>
        <dbReference type="PROSITE" id="PS50137"/>
    </source>
</evidence>
<feature type="domain" description="DRBM" evidence="10">
    <location>
        <begin position="262"/>
        <end position="335"/>
    </location>
</feature>
<dbReference type="PROSITE" id="PS50142">
    <property type="entry name" value="RNASE_3_2"/>
    <property type="match status" value="1"/>
</dbReference>
<reference evidence="12" key="1">
    <citation type="submission" date="2018-05" db="EMBL/GenBank/DDBJ databases">
        <title>Draft genome of Mucuna pruriens seed.</title>
        <authorList>
            <person name="Nnadi N.E."/>
            <person name="Vos R."/>
            <person name="Hasami M.H."/>
            <person name="Devisetty U.K."/>
            <person name="Aguiy J.C."/>
        </authorList>
    </citation>
    <scope>NUCLEOTIDE SEQUENCE [LARGE SCALE GENOMIC DNA]</scope>
    <source>
        <strain evidence="12">JCA_2017</strain>
    </source>
</reference>
<dbReference type="SUPFAM" id="SSF54768">
    <property type="entry name" value="dsRNA-binding domain-like"/>
    <property type="match status" value="2"/>
</dbReference>
<dbReference type="GO" id="GO:0004525">
    <property type="term" value="F:ribonuclease III activity"/>
    <property type="evidence" value="ECO:0007669"/>
    <property type="project" value="InterPro"/>
</dbReference>
<comment type="cofactor">
    <cofactor evidence="1">
        <name>Mn(2+)</name>
        <dbReference type="ChEBI" id="CHEBI:29035"/>
    </cofactor>
</comment>
<evidence type="ECO:0000256" key="9">
    <source>
        <dbReference type="PROSITE-ProRule" id="PRU00266"/>
    </source>
</evidence>
<dbReference type="Proteomes" id="UP000257109">
    <property type="component" value="Unassembled WGS sequence"/>
</dbReference>
<dbReference type="SMART" id="SM00358">
    <property type="entry name" value="DSRM"/>
    <property type="match status" value="2"/>
</dbReference>
<dbReference type="GO" id="GO:0046872">
    <property type="term" value="F:metal ion binding"/>
    <property type="evidence" value="ECO:0007669"/>
    <property type="project" value="UniProtKB-KW"/>
</dbReference>
<comment type="cofactor">
    <cofactor evidence="2">
        <name>Mg(2+)</name>
        <dbReference type="ChEBI" id="CHEBI:18420"/>
    </cofactor>
</comment>
<keyword evidence="13" id="KW-1185">Reference proteome</keyword>
<dbReference type="Pfam" id="PF00035">
    <property type="entry name" value="dsrm"/>
    <property type="match status" value="2"/>
</dbReference>
<keyword evidence="4" id="KW-0479">Metal-binding</keyword>
<keyword evidence="7" id="KW-0460">Magnesium</keyword>
<accession>A0A371HYY5</accession>
<evidence type="ECO:0000256" key="4">
    <source>
        <dbReference type="ARBA" id="ARBA00022723"/>
    </source>
</evidence>
<evidence type="ECO:0000256" key="1">
    <source>
        <dbReference type="ARBA" id="ARBA00001936"/>
    </source>
</evidence>
<dbReference type="PROSITE" id="PS50137">
    <property type="entry name" value="DS_RBD"/>
    <property type="match status" value="2"/>
</dbReference>
<dbReference type="GO" id="GO:0003723">
    <property type="term" value="F:RNA binding"/>
    <property type="evidence" value="ECO:0007669"/>
    <property type="project" value="UniProtKB-UniRule"/>
</dbReference>
<feature type="non-terminal residue" evidence="12">
    <location>
        <position position="1"/>
    </location>
</feature>
<dbReference type="GO" id="GO:0005634">
    <property type="term" value="C:nucleus"/>
    <property type="evidence" value="ECO:0007669"/>
    <property type="project" value="TreeGrafter"/>
</dbReference>
<evidence type="ECO:0000259" key="11">
    <source>
        <dbReference type="PROSITE" id="PS50142"/>
    </source>
</evidence>
<evidence type="ECO:0000256" key="7">
    <source>
        <dbReference type="ARBA" id="ARBA00022842"/>
    </source>
</evidence>
<sequence>MEASVLAAVENIIRYRFRDKKLLEEALTHSSFTEAVSYERLEFIGDPILSLAISNHLFLAYPALDPGHLSLLRAANVSTEKLARVAIRHQLHRFVRHNSPPLILHVQRFVDAVAQEDRPVTYGGSVKAPKVLADIVESIAGAVYVDVNFDLQKLWVIIRGILEPIVTPDDLEQQPQPVTMLFEICQKKGKQVDIKHWRNDDRSIASVFVDGEFVASASSDQKDVARLQAAKIALHKLQYLVSPANMKLNFCAEEDGTLVVEAAKHKLHELCGIKKWPKPVYRIEKDSGPSHEKRFVCAVQIATGDGVIQMSGYEKSRVKDAENSAASLMILAMQELVQLIQAITDQPRIYTRLLNGFFLQTRFLNCTQDFSLYTQYTRRILCRLRVRMNELELSIVI</sequence>
<feature type="domain" description="DRBM" evidence="10">
    <location>
        <begin position="176"/>
        <end position="239"/>
    </location>
</feature>
<dbReference type="InterPro" id="IPR014720">
    <property type="entry name" value="dsRBD_dom"/>
</dbReference>
<dbReference type="InterPro" id="IPR000999">
    <property type="entry name" value="RNase_III_dom"/>
</dbReference>